<dbReference type="OrthoDB" id="1937859at2759"/>
<evidence type="ECO:0000256" key="1">
    <source>
        <dbReference type="SAM" id="MobiDB-lite"/>
    </source>
</evidence>
<feature type="region of interest" description="Disordered" evidence="1">
    <location>
        <begin position="114"/>
        <end position="145"/>
    </location>
</feature>
<dbReference type="AlphaFoldDB" id="A0A2I0A516"/>
<proteinExistence type="predicted"/>
<accession>A0A2I0A516</accession>
<dbReference type="STRING" id="1088818.A0A2I0A516"/>
<evidence type="ECO:0000313" key="2">
    <source>
        <dbReference type="EMBL" id="PKA50639.1"/>
    </source>
</evidence>
<dbReference type="PANTHER" id="PTHR31903:SF6">
    <property type="entry name" value="F12F1.11-RELATED"/>
    <property type="match status" value="1"/>
</dbReference>
<protein>
    <submittedName>
        <fullName evidence="2">Uncharacterized protein</fullName>
    </submittedName>
</protein>
<gene>
    <name evidence="2" type="ORF">AXF42_Ash017978</name>
</gene>
<sequence>MKKLYNGKGKRVHPSPTPASPYDLLAALPAAVFALAAALSPEEREVLAYLLSGGSQEKIAGKKQPITPNHPRWQTHPPELNCGCFSCYKSFWARWDASPNRHLIHQILDAVEEPIDPKPLPGDRRHRRRRSRRKDFAEEESPAAVDAEEMRVLAEDDGNDVGFEEGIVRSGDADGDCRSPMRRLVKFIGETVWGAWN</sequence>
<evidence type="ECO:0000313" key="3">
    <source>
        <dbReference type="Proteomes" id="UP000236161"/>
    </source>
</evidence>
<dbReference type="Proteomes" id="UP000236161">
    <property type="component" value="Unassembled WGS sequence"/>
</dbReference>
<feature type="compositionally biased region" description="Basic residues" evidence="1">
    <location>
        <begin position="124"/>
        <end position="133"/>
    </location>
</feature>
<dbReference type="EMBL" id="KZ452022">
    <property type="protein sequence ID" value="PKA50639.1"/>
    <property type="molecule type" value="Genomic_DNA"/>
</dbReference>
<keyword evidence="3" id="KW-1185">Reference proteome</keyword>
<organism evidence="2 3">
    <name type="scientific">Apostasia shenzhenica</name>
    <dbReference type="NCBI Taxonomy" id="1088818"/>
    <lineage>
        <taxon>Eukaryota</taxon>
        <taxon>Viridiplantae</taxon>
        <taxon>Streptophyta</taxon>
        <taxon>Embryophyta</taxon>
        <taxon>Tracheophyta</taxon>
        <taxon>Spermatophyta</taxon>
        <taxon>Magnoliopsida</taxon>
        <taxon>Liliopsida</taxon>
        <taxon>Asparagales</taxon>
        <taxon>Orchidaceae</taxon>
        <taxon>Apostasioideae</taxon>
        <taxon>Apostasia</taxon>
    </lineage>
</organism>
<name>A0A2I0A516_9ASPA</name>
<dbReference type="PANTHER" id="PTHR31903">
    <property type="entry name" value="F12F1.11-RELATED"/>
    <property type="match status" value="1"/>
</dbReference>
<reference evidence="2 3" key="1">
    <citation type="journal article" date="2017" name="Nature">
        <title>The Apostasia genome and the evolution of orchids.</title>
        <authorList>
            <person name="Zhang G.Q."/>
            <person name="Liu K.W."/>
            <person name="Li Z."/>
            <person name="Lohaus R."/>
            <person name="Hsiao Y.Y."/>
            <person name="Niu S.C."/>
            <person name="Wang J.Y."/>
            <person name="Lin Y.C."/>
            <person name="Xu Q."/>
            <person name="Chen L.J."/>
            <person name="Yoshida K."/>
            <person name="Fujiwara S."/>
            <person name="Wang Z.W."/>
            <person name="Zhang Y.Q."/>
            <person name="Mitsuda N."/>
            <person name="Wang M."/>
            <person name="Liu G.H."/>
            <person name="Pecoraro L."/>
            <person name="Huang H.X."/>
            <person name="Xiao X.J."/>
            <person name="Lin M."/>
            <person name="Wu X.Y."/>
            <person name="Wu W.L."/>
            <person name="Chen Y.Y."/>
            <person name="Chang S.B."/>
            <person name="Sakamoto S."/>
            <person name="Ohme-Takagi M."/>
            <person name="Yagi M."/>
            <person name="Zeng S.J."/>
            <person name="Shen C.Y."/>
            <person name="Yeh C.M."/>
            <person name="Luo Y.B."/>
            <person name="Tsai W.C."/>
            <person name="Van de Peer Y."/>
            <person name="Liu Z.J."/>
        </authorList>
    </citation>
    <scope>NUCLEOTIDE SEQUENCE [LARGE SCALE GENOMIC DNA]</scope>
    <source>
        <strain evidence="3">cv. Shenzhen</strain>
        <tissue evidence="2">Stem</tissue>
    </source>
</reference>